<keyword evidence="5 10" id="KW-0443">Lipid metabolism</keyword>
<dbReference type="UniPathway" id="UPA00085"/>
<dbReference type="GO" id="GO:0006633">
    <property type="term" value="P:fatty acid biosynthetic process"/>
    <property type="evidence" value="ECO:0007669"/>
    <property type="project" value="UniProtKB-UniRule"/>
</dbReference>
<dbReference type="Pfam" id="PF02504">
    <property type="entry name" value="FA_synthesis"/>
    <property type="match status" value="1"/>
</dbReference>
<protein>
    <recommendedName>
        <fullName evidence="8 10">Phosphate acyltransferase</fullName>
        <ecNumber evidence="8 10">2.3.1.274</ecNumber>
    </recommendedName>
    <alternativeName>
        <fullName evidence="10">Acyl-ACP phosphotransacylase</fullName>
    </alternativeName>
    <alternativeName>
        <fullName evidence="10">Acyl-[acyl-carrier-protein]--phosphate acyltransferase</fullName>
    </alternativeName>
    <alternativeName>
        <fullName evidence="10">Phosphate-acyl-ACP acyltransferase</fullName>
    </alternativeName>
</protein>
<dbReference type="KEGG" id="msy:MS53_0674"/>
<evidence type="ECO:0000256" key="9">
    <source>
        <dbReference type="ARBA" id="ARBA00046608"/>
    </source>
</evidence>
<dbReference type="EC" id="2.3.1.274" evidence="8 10"/>
<dbReference type="PANTHER" id="PTHR30100">
    <property type="entry name" value="FATTY ACID/PHOSPHOLIPID SYNTHESIS PROTEIN PLSX"/>
    <property type="match status" value="1"/>
</dbReference>
<dbReference type="eggNOG" id="COG0416">
    <property type="taxonomic scope" value="Bacteria"/>
</dbReference>
<sequence length="325" mass="36136">MHIVFDINGNDKGPQAGYNAAYEFCLKNPNDKITLIGEISLLKQNENLENLFLIENNLKVATPKNIRENLKMPTSMNEAIDMVKNSKADAILSSGDSASYVAGLTLTVGRIPNLSRPTFMPVANTINGQKLLILDVGSNTEVKPEYLYQWALIAKVFYQKMFNFSDPKVTILNIGSEAYKGPEFLLEAAKLISKDDSLNYIGFSETREVLYGNYQIALIDGYGGNLVLKSYEGAFNTFKHLLKDGISKSFRAKLGALLLKPAFENISKVLDYKKVGAAWVFGINTLAIKTHGASDKVSYLYALEELKNGYKSNFLDVIRKTLKEN</sequence>
<dbReference type="GO" id="GO:0005737">
    <property type="term" value="C:cytoplasm"/>
    <property type="evidence" value="ECO:0007669"/>
    <property type="project" value="UniProtKB-SubCell"/>
</dbReference>
<comment type="function">
    <text evidence="10">Catalyzes the reversible formation of acyl-phosphate (acyl-PO(4)) from acyl-[acyl-carrier-protein] (acyl-ACP). This enzyme utilizes acyl-ACP as fatty acyl donor, but not acyl-CoA.</text>
</comment>
<dbReference type="RefSeq" id="WP_011283810.1">
    <property type="nucleotide sequence ID" value="NC_007294.1"/>
</dbReference>
<dbReference type="NCBIfam" id="TIGR00182">
    <property type="entry name" value="plsX"/>
    <property type="match status" value="1"/>
</dbReference>
<dbReference type="STRING" id="262723.MS53_0674"/>
<keyword evidence="7 10" id="KW-1208">Phospholipid metabolism</keyword>
<evidence type="ECO:0000256" key="8">
    <source>
        <dbReference type="ARBA" id="ARBA00024069"/>
    </source>
</evidence>
<keyword evidence="4 10" id="KW-0808">Transferase</keyword>
<accession>Q4A590</accession>
<dbReference type="GO" id="GO:0043811">
    <property type="term" value="F:phosphate:acyl-[acyl carrier protein] acyltransferase activity"/>
    <property type="evidence" value="ECO:0007669"/>
    <property type="project" value="UniProtKB-UniRule"/>
</dbReference>
<dbReference type="GeneID" id="93530466"/>
<evidence type="ECO:0000256" key="5">
    <source>
        <dbReference type="ARBA" id="ARBA00023098"/>
    </source>
</evidence>
<comment type="pathway">
    <text evidence="10">Lipid metabolism; phospholipid metabolism.</text>
</comment>
<dbReference type="OrthoDB" id="9806408at2"/>
<keyword evidence="3 10" id="KW-0444">Lipid biosynthesis</keyword>
<evidence type="ECO:0000256" key="4">
    <source>
        <dbReference type="ARBA" id="ARBA00022679"/>
    </source>
</evidence>
<reference evidence="11 12" key="1">
    <citation type="journal article" date="2005" name="J. Bacteriol.">
        <title>Swine and poultry pathogens: the complete genome sequences of two strains of Mycoplasma hyopneumoniae and a strain of Mycoplasma synoviae.</title>
        <authorList>
            <person name="Vasconcelos A.T."/>
            <person name="Ferreira H.B."/>
            <person name="Bizarro C.V."/>
            <person name="Bonatto S.L."/>
            <person name="Carvalho M.O."/>
            <person name="Pinto P.M."/>
            <person name="Almeida D.F."/>
            <person name="Almeida L.G."/>
            <person name="Almeida R."/>
            <person name="Alves-Filho L."/>
            <person name="Assuncao E.N."/>
            <person name="Azevedo V.A."/>
            <person name="Bogo M.R."/>
            <person name="Brigido M.M."/>
            <person name="Brocchi M."/>
            <person name="Burity H.A."/>
            <person name="Camargo A.A."/>
            <person name="Camargo S.S."/>
            <person name="Carepo M.S."/>
            <person name="Carraro D.M."/>
            <person name="de Mattos Cascardo J.C."/>
            <person name="Castro L.A."/>
            <person name="Cavalcanti G."/>
            <person name="Chemale G."/>
            <person name="Collevatti R.G."/>
            <person name="Cunha C.W."/>
            <person name="Dallagiovanna B."/>
            <person name="Dambros B.P."/>
            <person name="Dellagostin O.A."/>
            <person name="Falcao C."/>
            <person name="Fantinatti-Garboggini F."/>
            <person name="Felipe M.S."/>
            <person name="Fiorentin L."/>
            <person name="Franco G.R."/>
            <person name="Freitas N.S."/>
            <person name="Frias D."/>
            <person name="Grangeiro T.B."/>
            <person name="Grisard E.C."/>
            <person name="Guimaraes C.T."/>
            <person name="Hungria M."/>
            <person name="Jardim S.N."/>
            <person name="Krieger M.A."/>
            <person name="Laurino J.P."/>
            <person name="Lima L.F."/>
            <person name="Lopes M.I."/>
            <person name="Loreto E.L."/>
            <person name="Madeira H.M."/>
            <person name="Manfio G.P."/>
            <person name="Maranhao A.Q."/>
            <person name="Martinkovics C.T."/>
            <person name="Medeiros S.R."/>
            <person name="Moreira M.A."/>
            <person name="Neiva M."/>
            <person name="Ramalho-Neto C.E."/>
            <person name="Nicolas M.F."/>
            <person name="Oliveira S.C."/>
            <person name="Paixao R.F."/>
            <person name="Pedrosa F.O."/>
            <person name="Pena S.D."/>
            <person name="Pereira M."/>
            <person name="Pereira-Ferrari L."/>
            <person name="Piffer I."/>
            <person name="Pinto L.S."/>
            <person name="Potrich D.P."/>
            <person name="Salim A.C."/>
            <person name="Santos F.R."/>
            <person name="Schmitt R."/>
            <person name="Schneider M.P."/>
            <person name="Schrank A."/>
            <person name="Schrank I.S."/>
            <person name="Schuck A.F."/>
            <person name="Seuanez H.N."/>
            <person name="Silva D.W."/>
            <person name="Silva R."/>
            <person name="Silva S.C."/>
            <person name="Soares C.M."/>
            <person name="Souza K.R."/>
            <person name="Souza R.C."/>
            <person name="Staats C.C."/>
            <person name="Steffens M.B."/>
            <person name="Teixeira S.M."/>
            <person name="Urmenyi T.P."/>
            <person name="Vainstein M.H."/>
            <person name="Zuccherato L.W."/>
            <person name="Simpson A.J."/>
            <person name="Zaha A."/>
        </authorList>
    </citation>
    <scope>NUCLEOTIDE SEQUENCE [LARGE SCALE GENOMIC DNA]</scope>
    <source>
        <strain evidence="11 12">53</strain>
    </source>
</reference>
<dbReference type="PIRSF" id="PIRSF002465">
    <property type="entry name" value="Phsphlp_syn_PlsX"/>
    <property type="match status" value="1"/>
</dbReference>
<evidence type="ECO:0000256" key="1">
    <source>
        <dbReference type="ARBA" id="ARBA00001232"/>
    </source>
</evidence>
<evidence type="ECO:0000256" key="10">
    <source>
        <dbReference type="HAMAP-Rule" id="MF_00019"/>
    </source>
</evidence>
<dbReference type="GO" id="GO:0008654">
    <property type="term" value="P:phospholipid biosynthetic process"/>
    <property type="evidence" value="ECO:0007669"/>
    <property type="project" value="UniProtKB-KW"/>
</dbReference>
<keyword evidence="6 10" id="KW-0594">Phospholipid biosynthesis</keyword>
<evidence type="ECO:0000313" key="12">
    <source>
        <dbReference type="Proteomes" id="UP000000549"/>
    </source>
</evidence>
<dbReference type="InterPro" id="IPR012281">
    <property type="entry name" value="Phospholipid_synth_PlsX-like"/>
</dbReference>
<evidence type="ECO:0000256" key="7">
    <source>
        <dbReference type="ARBA" id="ARBA00023264"/>
    </source>
</evidence>
<proteinExistence type="inferred from homology"/>
<organism evidence="11 12">
    <name type="scientific">Mycoplasmopsis synoviae (strain 53)</name>
    <name type="common">Mycoplasma synoviae</name>
    <dbReference type="NCBI Taxonomy" id="262723"/>
    <lineage>
        <taxon>Bacteria</taxon>
        <taxon>Bacillati</taxon>
        <taxon>Mycoplasmatota</taxon>
        <taxon>Mycoplasmoidales</taxon>
        <taxon>Metamycoplasmataceae</taxon>
        <taxon>Mycoplasmopsis</taxon>
    </lineage>
</organism>
<dbReference type="PANTHER" id="PTHR30100:SF1">
    <property type="entry name" value="PHOSPHATE ACYLTRANSFERASE"/>
    <property type="match status" value="1"/>
</dbReference>
<keyword evidence="12" id="KW-1185">Reference proteome</keyword>
<evidence type="ECO:0000256" key="6">
    <source>
        <dbReference type="ARBA" id="ARBA00023209"/>
    </source>
</evidence>
<dbReference type="AlphaFoldDB" id="Q4A590"/>
<evidence type="ECO:0000313" key="11">
    <source>
        <dbReference type="EMBL" id="AAZ44081.1"/>
    </source>
</evidence>
<dbReference type="Gene3D" id="3.40.718.10">
    <property type="entry name" value="Isopropylmalate Dehydrogenase"/>
    <property type="match status" value="1"/>
</dbReference>
<dbReference type="InterPro" id="IPR003664">
    <property type="entry name" value="FA_synthesis"/>
</dbReference>
<gene>
    <name evidence="10 11" type="primary">plsX</name>
    <name evidence="11" type="ordered locus">MS53_0674</name>
</gene>
<dbReference type="HOGENOM" id="CLU_039379_1_1_14"/>
<evidence type="ECO:0000256" key="3">
    <source>
        <dbReference type="ARBA" id="ARBA00022516"/>
    </source>
</evidence>
<dbReference type="Proteomes" id="UP000000549">
    <property type="component" value="Chromosome"/>
</dbReference>
<name>Q4A590_MYCS5</name>
<comment type="similarity">
    <text evidence="10">Belongs to the PlsX family.</text>
</comment>
<keyword evidence="2 10" id="KW-0963">Cytoplasm</keyword>
<dbReference type="EMBL" id="AE017245">
    <property type="protein sequence ID" value="AAZ44081.1"/>
    <property type="molecule type" value="Genomic_DNA"/>
</dbReference>
<comment type="subunit">
    <text evidence="9 10">Homodimer. Probably interacts with PlsY.</text>
</comment>
<comment type="subcellular location">
    <subcellularLocation>
        <location evidence="10">Cytoplasm</location>
    </subcellularLocation>
    <text evidence="10">Associated with the membrane possibly through PlsY.</text>
</comment>
<comment type="catalytic activity">
    <reaction evidence="1 10">
        <text>a fatty acyl-[ACP] + phosphate = an acyl phosphate + holo-[ACP]</text>
        <dbReference type="Rhea" id="RHEA:42292"/>
        <dbReference type="Rhea" id="RHEA-COMP:9685"/>
        <dbReference type="Rhea" id="RHEA-COMP:14125"/>
        <dbReference type="ChEBI" id="CHEBI:43474"/>
        <dbReference type="ChEBI" id="CHEBI:59918"/>
        <dbReference type="ChEBI" id="CHEBI:64479"/>
        <dbReference type="ChEBI" id="CHEBI:138651"/>
        <dbReference type="EC" id="2.3.1.274"/>
    </reaction>
</comment>
<dbReference type="SUPFAM" id="SSF53659">
    <property type="entry name" value="Isocitrate/Isopropylmalate dehydrogenase-like"/>
    <property type="match status" value="1"/>
</dbReference>
<dbReference type="HAMAP" id="MF_00019">
    <property type="entry name" value="PlsX"/>
    <property type="match status" value="1"/>
</dbReference>
<evidence type="ECO:0000256" key="2">
    <source>
        <dbReference type="ARBA" id="ARBA00022490"/>
    </source>
</evidence>